<dbReference type="KEGG" id="puo:RZN69_18900"/>
<comment type="similarity">
    <text evidence="1">Belongs to the TTC38 family.</text>
</comment>
<keyword evidence="3" id="KW-0677">Repeat</keyword>
<evidence type="ECO:0000313" key="6">
    <source>
        <dbReference type="Proteomes" id="UP001304300"/>
    </source>
</evidence>
<gene>
    <name evidence="5" type="ORF">RZN69_18900</name>
</gene>
<evidence type="ECO:0000256" key="3">
    <source>
        <dbReference type="ARBA" id="ARBA00022737"/>
    </source>
</evidence>
<dbReference type="Proteomes" id="UP001304300">
    <property type="component" value="Chromosome"/>
</dbReference>
<name>A0AAQ3QVB1_9BACT</name>
<evidence type="ECO:0000256" key="2">
    <source>
        <dbReference type="ARBA" id="ARBA00019992"/>
    </source>
</evidence>
<dbReference type="RefSeq" id="WP_317832843.1">
    <property type="nucleotide sequence ID" value="NZ_CP136920.1"/>
</dbReference>
<dbReference type="PANTHER" id="PTHR16263">
    <property type="entry name" value="TETRATRICOPEPTIDE REPEAT PROTEIN 38"/>
    <property type="match status" value="1"/>
</dbReference>
<accession>A0AAQ3QVB1</accession>
<dbReference type="PANTHER" id="PTHR16263:SF4">
    <property type="entry name" value="TETRATRICOPEPTIDE REPEAT PROTEIN 38"/>
    <property type="match status" value="1"/>
</dbReference>
<dbReference type="AlphaFoldDB" id="A0AAQ3QVB1"/>
<dbReference type="Gene3D" id="1.25.40.10">
    <property type="entry name" value="Tetratricopeptide repeat domain"/>
    <property type="match status" value="1"/>
</dbReference>
<dbReference type="InterPro" id="IPR033891">
    <property type="entry name" value="TTC38"/>
</dbReference>
<dbReference type="InterPro" id="IPR011990">
    <property type="entry name" value="TPR-like_helical_dom_sf"/>
</dbReference>
<proteinExistence type="inferred from homology"/>
<dbReference type="SUPFAM" id="SSF48452">
    <property type="entry name" value="TPR-like"/>
    <property type="match status" value="1"/>
</dbReference>
<evidence type="ECO:0000313" key="5">
    <source>
        <dbReference type="EMBL" id="WOO40695.1"/>
    </source>
</evidence>
<evidence type="ECO:0000256" key="1">
    <source>
        <dbReference type="ARBA" id="ARBA00005857"/>
    </source>
</evidence>
<dbReference type="EMBL" id="CP136920">
    <property type="protein sequence ID" value="WOO40695.1"/>
    <property type="molecule type" value="Genomic_DNA"/>
</dbReference>
<reference evidence="5 6" key="1">
    <citation type="submission" date="2023-10" db="EMBL/GenBank/DDBJ databases">
        <title>Rubellicoccus peritrichatus gen. nov., sp. nov., isolated from an algae of coral reef tank.</title>
        <authorList>
            <person name="Luo J."/>
        </authorList>
    </citation>
    <scope>NUCLEOTIDE SEQUENCE [LARGE SCALE GENOMIC DNA]</scope>
    <source>
        <strain evidence="5 6">CR14</strain>
    </source>
</reference>
<keyword evidence="4" id="KW-0802">TPR repeat</keyword>
<protein>
    <recommendedName>
        <fullName evidence="2">Tetratricopeptide repeat protein 38</fullName>
    </recommendedName>
</protein>
<sequence>MPVFSTHSGLVITAESQEAASAVEAFEANLLGLRRELDDVPGQADQYLETPMLQTCAAIYFIYGQSQQTNALAAPYLERAESMAESCTEREQSFIRAIRLFLNNAFHDALLMLEAQTERYPHDLLAAKIAEFLYYCLGQHYSGHRFQSHMGRLEEANADSAGYWSMRSFATELCGDYETARPEAERSLALDEFQPWAHHTLAHLLSRGGRIDSGLAEIEGLMPMWRRANRGIHCHNAWHLALLHLDLMDIENAEKVLHEDLWGITPDTVFEQIDTIALLWRMDLAGVRKDEIWRDVANRAEQYAGQCMIPFLDGHFAYALARVGNEDAAQMAVAKAYERAKQSDVEALEVWRPIGAEFVAACADFGRGKTAEGADRLDPIISLVPMVGGSDAQDDLFRQAYISGLRDSGKQADAESTFERFYGAKWRTAFDDKLLS</sequence>
<keyword evidence="6" id="KW-1185">Reference proteome</keyword>
<evidence type="ECO:0000256" key="4">
    <source>
        <dbReference type="ARBA" id="ARBA00022803"/>
    </source>
</evidence>
<organism evidence="5 6">
    <name type="scientific">Rubellicoccus peritrichatus</name>
    <dbReference type="NCBI Taxonomy" id="3080537"/>
    <lineage>
        <taxon>Bacteria</taxon>
        <taxon>Pseudomonadati</taxon>
        <taxon>Verrucomicrobiota</taxon>
        <taxon>Opitutia</taxon>
        <taxon>Puniceicoccales</taxon>
        <taxon>Cerasicoccaceae</taxon>
        <taxon>Rubellicoccus</taxon>
    </lineage>
</organism>